<gene>
    <name evidence="1" type="ORF">L6164_020669</name>
</gene>
<protein>
    <submittedName>
        <fullName evidence="1">Uncharacterized protein</fullName>
    </submittedName>
</protein>
<dbReference type="EMBL" id="CM039433">
    <property type="protein sequence ID" value="KAI4328306.1"/>
    <property type="molecule type" value="Genomic_DNA"/>
</dbReference>
<evidence type="ECO:0000313" key="1">
    <source>
        <dbReference type="EMBL" id="KAI4328306.1"/>
    </source>
</evidence>
<reference evidence="1 2" key="1">
    <citation type="journal article" date="2022" name="DNA Res.">
        <title>Chromosomal-level genome assembly of the orchid tree Bauhinia variegata (Leguminosae; Cercidoideae) supports the allotetraploid origin hypothesis of Bauhinia.</title>
        <authorList>
            <person name="Zhong Y."/>
            <person name="Chen Y."/>
            <person name="Zheng D."/>
            <person name="Pang J."/>
            <person name="Liu Y."/>
            <person name="Luo S."/>
            <person name="Meng S."/>
            <person name="Qian L."/>
            <person name="Wei D."/>
            <person name="Dai S."/>
            <person name="Zhou R."/>
        </authorList>
    </citation>
    <scope>NUCLEOTIDE SEQUENCE [LARGE SCALE GENOMIC DNA]</scope>
    <source>
        <strain evidence="1">BV-YZ2020</strain>
    </source>
</reference>
<keyword evidence="2" id="KW-1185">Reference proteome</keyword>
<dbReference type="Proteomes" id="UP000828941">
    <property type="component" value="Chromosome 8"/>
</dbReference>
<accession>A0ACB9MZ93</accession>
<proteinExistence type="predicted"/>
<organism evidence="1 2">
    <name type="scientific">Bauhinia variegata</name>
    <name type="common">Purple orchid tree</name>
    <name type="synonym">Phanera variegata</name>
    <dbReference type="NCBI Taxonomy" id="167791"/>
    <lineage>
        <taxon>Eukaryota</taxon>
        <taxon>Viridiplantae</taxon>
        <taxon>Streptophyta</taxon>
        <taxon>Embryophyta</taxon>
        <taxon>Tracheophyta</taxon>
        <taxon>Spermatophyta</taxon>
        <taxon>Magnoliopsida</taxon>
        <taxon>eudicotyledons</taxon>
        <taxon>Gunneridae</taxon>
        <taxon>Pentapetalae</taxon>
        <taxon>rosids</taxon>
        <taxon>fabids</taxon>
        <taxon>Fabales</taxon>
        <taxon>Fabaceae</taxon>
        <taxon>Cercidoideae</taxon>
        <taxon>Cercideae</taxon>
        <taxon>Bauhiniinae</taxon>
        <taxon>Bauhinia</taxon>
    </lineage>
</organism>
<sequence>MAVAASLSFTLDPQNLHHQCRFNASNLCRPHQSRRFTLSTPHCKHPLSLFHKEGNFSFKSSSSSSSHSSSSTTTTSSNLEDPFRTGRFLSNEELEKLKFLENFRYFQELKSGSMFVRVMRPEEMDITVDLLAVSFAESMQLPSGYISVLKFFVKQYLIERRTSMPHMATLIGFYRGMAEGGEEQEVQLAGTVEVCFNKRGASASPPTPTPPKDSPYICNMAVKRSLRRRGIGWHLLKAGEELISQMSSSRETRLQIARNSQITMNGCNFGHVGLIVEL</sequence>
<name>A0ACB9MZ93_BAUVA</name>
<comment type="caution">
    <text evidence="1">The sequence shown here is derived from an EMBL/GenBank/DDBJ whole genome shotgun (WGS) entry which is preliminary data.</text>
</comment>
<evidence type="ECO:0000313" key="2">
    <source>
        <dbReference type="Proteomes" id="UP000828941"/>
    </source>
</evidence>